<accession>A0A7Y0FGI9</accession>
<sequence length="129" mass="14449">MEFELPFNTTSLSNENLQEIEMAVKDAKKWPPPAIGIQATVTAGAYIGEHDLDVLQKNRGEAVEAYLRKLGIPSENIYVDPVIMTDDFLVKRTDGELAVRQVEIELAPICKGSCQWMCGDPRPKQDEEE</sequence>
<dbReference type="AlphaFoldDB" id="A0A7Y0FGI9"/>
<comment type="caution">
    <text evidence="1">The sequence shown here is derived from an EMBL/GenBank/DDBJ whole genome shotgun (WGS) entry which is preliminary data.</text>
</comment>
<protein>
    <recommendedName>
        <fullName evidence="3">OmpA-like domain-containing protein</fullName>
    </recommendedName>
</protein>
<gene>
    <name evidence="1" type="ORF">HHL14_30765</name>
</gene>
<keyword evidence="2" id="KW-1185">Reference proteome</keyword>
<evidence type="ECO:0000313" key="1">
    <source>
        <dbReference type="EMBL" id="NML35192.1"/>
    </source>
</evidence>
<evidence type="ECO:0000313" key="2">
    <source>
        <dbReference type="Proteomes" id="UP000583127"/>
    </source>
</evidence>
<organism evidence="1 2">
    <name type="scientific">Paraburkholderia antibiotica</name>
    <dbReference type="NCBI Taxonomy" id="2728839"/>
    <lineage>
        <taxon>Bacteria</taxon>
        <taxon>Pseudomonadati</taxon>
        <taxon>Pseudomonadota</taxon>
        <taxon>Betaproteobacteria</taxon>
        <taxon>Burkholderiales</taxon>
        <taxon>Burkholderiaceae</taxon>
        <taxon>Paraburkholderia</taxon>
    </lineage>
</organism>
<evidence type="ECO:0008006" key="3">
    <source>
        <dbReference type="Google" id="ProtNLM"/>
    </source>
</evidence>
<reference evidence="1 2" key="1">
    <citation type="submission" date="2020-04" db="EMBL/GenBank/DDBJ databases">
        <title>Paraburkholderia sp. G-4-1-8 isolated from soil.</title>
        <authorList>
            <person name="Dahal R.H."/>
        </authorList>
    </citation>
    <scope>NUCLEOTIDE SEQUENCE [LARGE SCALE GENOMIC DNA]</scope>
    <source>
        <strain evidence="1 2">G-4-1-8</strain>
    </source>
</reference>
<proteinExistence type="predicted"/>
<dbReference type="EMBL" id="JABBFZ010000032">
    <property type="protein sequence ID" value="NML35192.1"/>
    <property type="molecule type" value="Genomic_DNA"/>
</dbReference>
<name>A0A7Y0FGI9_9BURK</name>
<dbReference type="Proteomes" id="UP000583127">
    <property type="component" value="Unassembled WGS sequence"/>
</dbReference>